<reference evidence="16 17" key="1">
    <citation type="journal article" date="2017" name="PLoS Biol.">
        <title>The sea cucumber genome provides insights into morphological evolution and visceral regeneration.</title>
        <authorList>
            <person name="Zhang X."/>
            <person name="Sun L."/>
            <person name="Yuan J."/>
            <person name="Sun Y."/>
            <person name="Gao Y."/>
            <person name="Zhang L."/>
            <person name="Li S."/>
            <person name="Dai H."/>
            <person name="Hamel J.F."/>
            <person name="Liu C."/>
            <person name="Yu Y."/>
            <person name="Liu S."/>
            <person name="Lin W."/>
            <person name="Guo K."/>
            <person name="Jin S."/>
            <person name="Xu P."/>
            <person name="Storey K.B."/>
            <person name="Huan P."/>
            <person name="Zhang T."/>
            <person name="Zhou Y."/>
            <person name="Zhang J."/>
            <person name="Lin C."/>
            <person name="Li X."/>
            <person name="Xing L."/>
            <person name="Huo D."/>
            <person name="Sun M."/>
            <person name="Wang L."/>
            <person name="Mercier A."/>
            <person name="Li F."/>
            <person name="Yang H."/>
            <person name="Xiang J."/>
        </authorList>
    </citation>
    <scope>NUCLEOTIDE SEQUENCE [LARGE SCALE GENOMIC DNA]</scope>
    <source>
        <strain evidence="16">Shaxun</strain>
        <tissue evidence="16">Muscle</tissue>
    </source>
</reference>
<name>A0A2G8JKC0_STIJA</name>
<keyword evidence="8 13" id="KW-0472">Membrane</keyword>
<dbReference type="GO" id="GO:0017046">
    <property type="term" value="F:peptide hormone binding"/>
    <property type="evidence" value="ECO:0007669"/>
    <property type="project" value="TreeGrafter"/>
</dbReference>
<dbReference type="OrthoDB" id="6022368at2759"/>
<evidence type="ECO:0000256" key="4">
    <source>
        <dbReference type="ARBA" id="ARBA00022692"/>
    </source>
</evidence>
<evidence type="ECO:0000256" key="9">
    <source>
        <dbReference type="ARBA" id="ARBA00023157"/>
    </source>
</evidence>
<evidence type="ECO:0000256" key="12">
    <source>
        <dbReference type="SAM" id="MobiDB-lite"/>
    </source>
</evidence>
<feature type="compositionally biased region" description="Polar residues" evidence="12">
    <location>
        <begin position="561"/>
        <end position="591"/>
    </location>
</feature>
<dbReference type="GO" id="GO:0007166">
    <property type="term" value="P:cell surface receptor signaling pathway"/>
    <property type="evidence" value="ECO:0007669"/>
    <property type="project" value="InterPro"/>
</dbReference>
<dbReference type="PROSITE" id="PS50227">
    <property type="entry name" value="G_PROTEIN_RECEP_F2_3"/>
    <property type="match status" value="1"/>
</dbReference>
<keyword evidence="10" id="KW-0675">Receptor</keyword>
<dbReference type="InterPro" id="IPR050332">
    <property type="entry name" value="GPCR_2"/>
</dbReference>
<dbReference type="Pfam" id="PF02793">
    <property type="entry name" value="HRM"/>
    <property type="match status" value="1"/>
</dbReference>
<feature type="transmembrane region" description="Helical" evidence="13">
    <location>
        <begin position="205"/>
        <end position="228"/>
    </location>
</feature>
<feature type="region of interest" description="Disordered" evidence="12">
    <location>
        <begin position="503"/>
        <end position="523"/>
    </location>
</feature>
<feature type="compositionally biased region" description="Basic and acidic residues" evidence="12">
    <location>
        <begin position="592"/>
        <end position="602"/>
    </location>
</feature>
<feature type="compositionally biased region" description="Polar residues" evidence="12">
    <location>
        <begin position="603"/>
        <end position="615"/>
    </location>
</feature>
<protein>
    <submittedName>
        <fullName evidence="16">Uncharacterized protein</fullName>
    </submittedName>
</protein>
<keyword evidence="11" id="KW-0807">Transducer</keyword>
<dbReference type="InterPro" id="IPR017981">
    <property type="entry name" value="GPCR_2-like_7TM"/>
</dbReference>
<keyword evidence="5" id="KW-0732">Signal</keyword>
<feature type="domain" description="G-protein coupled receptors family 2 profile 2" evidence="15">
    <location>
        <begin position="203"/>
        <end position="464"/>
    </location>
</feature>
<keyword evidence="3" id="KW-1003">Cell membrane</keyword>
<dbReference type="Pfam" id="PF00002">
    <property type="entry name" value="7tm_2"/>
    <property type="match status" value="1"/>
</dbReference>
<evidence type="ECO:0000256" key="11">
    <source>
        <dbReference type="ARBA" id="ARBA00023224"/>
    </source>
</evidence>
<evidence type="ECO:0000256" key="2">
    <source>
        <dbReference type="ARBA" id="ARBA00005314"/>
    </source>
</evidence>
<dbReference type="SUPFAM" id="SSF111418">
    <property type="entry name" value="Hormone receptor domain"/>
    <property type="match status" value="1"/>
</dbReference>
<evidence type="ECO:0000313" key="17">
    <source>
        <dbReference type="Proteomes" id="UP000230750"/>
    </source>
</evidence>
<dbReference type="PROSITE" id="PS50261">
    <property type="entry name" value="G_PROTEIN_RECEP_F2_4"/>
    <property type="match status" value="1"/>
</dbReference>
<feature type="transmembrane region" description="Helical" evidence="13">
    <location>
        <begin position="412"/>
        <end position="429"/>
    </location>
</feature>
<comment type="similarity">
    <text evidence="2">Belongs to the G-protein coupled receptor 2 family.</text>
</comment>
<evidence type="ECO:0000256" key="5">
    <source>
        <dbReference type="ARBA" id="ARBA00022729"/>
    </source>
</evidence>
<dbReference type="Gene3D" id="4.10.1240.10">
    <property type="entry name" value="GPCR, family 2, extracellular hormone receptor domain"/>
    <property type="match status" value="1"/>
</dbReference>
<evidence type="ECO:0000259" key="15">
    <source>
        <dbReference type="PROSITE" id="PS50261"/>
    </source>
</evidence>
<keyword evidence="4 13" id="KW-0812">Transmembrane</keyword>
<evidence type="ECO:0000313" key="16">
    <source>
        <dbReference type="EMBL" id="PIK36177.1"/>
    </source>
</evidence>
<feature type="transmembrane region" description="Helical" evidence="13">
    <location>
        <begin position="313"/>
        <end position="338"/>
    </location>
</feature>
<feature type="region of interest" description="Disordered" evidence="12">
    <location>
        <begin position="554"/>
        <end position="640"/>
    </location>
</feature>
<feature type="transmembrane region" description="Helical" evidence="13">
    <location>
        <begin position="240"/>
        <end position="257"/>
    </location>
</feature>
<gene>
    <name evidence="16" type="ORF">BSL78_26990</name>
</gene>
<dbReference type="InterPro" id="IPR000832">
    <property type="entry name" value="GPCR_2_secretin-like"/>
</dbReference>
<dbReference type="GO" id="GO:0008528">
    <property type="term" value="F:G protein-coupled peptide receptor activity"/>
    <property type="evidence" value="ECO:0007669"/>
    <property type="project" value="TreeGrafter"/>
</dbReference>
<dbReference type="Gene3D" id="1.20.1070.10">
    <property type="entry name" value="Rhodopsin 7-helix transmembrane proteins"/>
    <property type="match status" value="1"/>
</dbReference>
<dbReference type="InterPro" id="IPR001879">
    <property type="entry name" value="GPCR_2_extracellular_dom"/>
</dbReference>
<feature type="transmembrane region" description="Helical" evidence="13">
    <location>
        <begin position="269"/>
        <end position="293"/>
    </location>
</feature>
<keyword evidence="9" id="KW-1015">Disulfide bond</keyword>
<dbReference type="GO" id="GO:0007188">
    <property type="term" value="P:adenylate cyclase-modulating G protein-coupled receptor signaling pathway"/>
    <property type="evidence" value="ECO:0007669"/>
    <property type="project" value="TreeGrafter"/>
</dbReference>
<evidence type="ECO:0000259" key="14">
    <source>
        <dbReference type="PROSITE" id="PS50227"/>
    </source>
</evidence>
<dbReference type="InterPro" id="IPR036445">
    <property type="entry name" value="GPCR_2_extracell_dom_sf"/>
</dbReference>
<dbReference type="STRING" id="307972.A0A2G8JKC0"/>
<evidence type="ECO:0000256" key="10">
    <source>
        <dbReference type="ARBA" id="ARBA00023170"/>
    </source>
</evidence>
<keyword evidence="7" id="KW-0297">G-protein coupled receptor</keyword>
<dbReference type="InterPro" id="IPR003051">
    <property type="entry name" value="GPCR_2_CRF_rcpt"/>
</dbReference>
<dbReference type="EMBL" id="MRZV01001726">
    <property type="protein sequence ID" value="PIK36177.1"/>
    <property type="molecule type" value="Genomic_DNA"/>
</dbReference>
<sequence>MTVKYIWLYLLCRATIHRHLVGTLLFAFIFTAILPCLVSAQDEPLVQAQVTITEQFPTAGSLDDFTEAASTDLPAEMDQAKYNVTFFEETIWPSKVREINESDEFDICSMRNKTAHEVDFTNGGLEPYCEHVFDQIFCWAPTPPGTTVYRPCKTPFQGVNYIGNVSRTCLPNGTWEDGVRSHFECIDIGVIDSGINTHEFIQHKVLLNIGYILSLTALVGAFCIFLIFKSLRCVRNNIHWNLITSFIILYVLFYIATEMQKVVSKRDDLMWLCRILMCLINNAVLTNFFWMLIEGVYLHLLVVRAMTVRRERFWMYMIFGWGCPVIFTLLHVAGRLYFEARSNTTDPPLLMDMDLKGCWLDLSPIDYLIYGPVIACILINLAILVHVIAILVSKLRASHSFETQQYWKSVRATFILLPLLGGAYFLFIHQPRVDTVFHDVYGYFQVTLQSLQGFFVALFYVYTNQEVVMLLKRKYRRWQESHSIQVPRSSMTYHSFIPFSRKGSTDSGASRLPNKLYPPGTVPPFRPGEVVPLQCKMDCTPTLGVGIQEWASDPKGGLQLPNGSAKNGVSNGNTSTPLISSPSNGNNNDTESTPHGDIDRGDYNSNNHNDSTYTSVGPRPRSTRTKAAACFPRTRPGRQG</sequence>
<evidence type="ECO:0000256" key="8">
    <source>
        <dbReference type="ARBA" id="ARBA00023136"/>
    </source>
</evidence>
<keyword evidence="6 13" id="KW-1133">Transmembrane helix</keyword>
<feature type="transmembrane region" description="Helical" evidence="13">
    <location>
        <begin position="441"/>
        <end position="463"/>
    </location>
</feature>
<proteinExistence type="inferred from homology"/>
<dbReference type="GO" id="GO:0005886">
    <property type="term" value="C:plasma membrane"/>
    <property type="evidence" value="ECO:0007669"/>
    <property type="project" value="UniProtKB-SubCell"/>
</dbReference>
<dbReference type="Proteomes" id="UP000230750">
    <property type="component" value="Unassembled WGS sequence"/>
</dbReference>
<comment type="caution">
    <text evidence="16">The sequence shown here is derived from an EMBL/GenBank/DDBJ whole genome shotgun (WGS) entry which is preliminary data.</text>
</comment>
<dbReference type="PRINTS" id="PR00249">
    <property type="entry name" value="GPCRSECRETIN"/>
</dbReference>
<comment type="subcellular location">
    <subcellularLocation>
        <location evidence="1">Cell membrane</location>
        <topology evidence="1">Multi-pass membrane protein</topology>
    </subcellularLocation>
</comment>
<accession>A0A2G8JKC0</accession>
<evidence type="ECO:0000256" key="1">
    <source>
        <dbReference type="ARBA" id="ARBA00004651"/>
    </source>
</evidence>
<dbReference type="PRINTS" id="PR01279">
    <property type="entry name" value="CRFRECEPTOR"/>
</dbReference>
<evidence type="ECO:0000256" key="6">
    <source>
        <dbReference type="ARBA" id="ARBA00022989"/>
    </source>
</evidence>
<organism evidence="16 17">
    <name type="scientific">Stichopus japonicus</name>
    <name type="common">Sea cucumber</name>
    <dbReference type="NCBI Taxonomy" id="307972"/>
    <lineage>
        <taxon>Eukaryota</taxon>
        <taxon>Metazoa</taxon>
        <taxon>Echinodermata</taxon>
        <taxon>Eleutherozoa</taxon>
        <taxon>Echinozoa</taxon>
        <taxon>Holothuroidea</taxon>
        <taxon>Aspidochirotacea</taxon>
        <taxon>Aspidochirotida</taxon>
        <taxon>Stichopodidae</taxon>
        <taxon>Apostichopus</taxon>
    </lineage>
</organism>
<dbReference type="AlphaFoldDB" id="A0A2G8JKC0"/>
<evidence type="ECO:0000256" key="13">
    <source>
        <dbReference type="SAM" id="Phobius"/>
    </source>
</evidence>
<evidence type="ECO:0000256" key="3">
    <source>
        <dbReference type="ARBA" id="ARBA00022475"/>
    </source>
</evidence>
<feature type="domain" description="G-protein coupled receptors family 2 profile 1" evidence="14">
    <location>
        <begin position="107"/>
        <end position="185"/>
    </location>
</feature>
<dbReference type="SMART" id="SM00008">
    <property type="entry name" value="HormR"/>
    <property type="match status" value="1"/>
</dbReference>
<feature type="transmembrane region" description="Helical" evidence="13">
    <location>
        <begin position="369"/>
        <end position="392"/>
    </location>
</feature>
<dbReference type="PANTHER" id="PTHR45620:SF15">
    <property type="entry name" value="DIURETIC HORMONE 44 RECEPTOR 1-RELATED"/>
    <property type="match status" value="1"/>
</dbReference>
<dbReference type="PANTHER" id="PTHR45620">
    <property type="entry name" value="PDF RECEPTOR-LIKE PROTEIN-RELATED"/>
    <property type="match status" value="1"/>
</dbReference>
<evidence type="ECO:0000256" key="7">
    <source>
        <dbReference type="ARBA" id="ARBA00023040"/>
    </source>
</evidence>
<keyword evidence="17" id="KW-1185">Reference proteome</keyword>